<accession>A0ABD5X2X5</accession>
<dbReference type="Proteomes" id="UP001596414">
    <property type="component" value="Unassembled WGS sequence"/>
</dbReference>
<protein>
    <submittedName>
        <fullName evidence="2">Uncharacterized protein</fullName>
    </submittedName>
</protein>
<sequence>MKRRRFLFGSSAALTGTGLLVGSRGTTTAETQRKMQIQVEGDEDAYLGMEIPETFEFGCKETFNIPLRNQTNDPLSRVDGSANLSGGGIQLLDYQFPDSLGLGEQKPLTVTFSCGDNTQAVGEFGFDIRAESEGGHTLINAQRNSEVNLECSCIDRQRIVLVGFAPKSDTNPSELNPSVEPNWHDDDGEVVGIKWKTDVAVEEVVLHGGAEWYRYRTGSSTSGTATMDQKSADGYANERDFEGIRGQKVQFAGDRNWRCKTSPCDGKAGWVIRNSRGSFGGGKKTPAQCGNVSTDTTSE</sequence>
<dbReference type="AlphaFoldDB" id="A0ABD5X2X5"/>
<dbReference type="RefSeq" id="WP_267636472.1">
    <property type="nucleotide sequence ID" value="NZ_JAODIY010000004.1"/>
</dbReference>
<evidence type="ECO:0000313" key="2">
    <source>
        <dbReference type="EMBL" id="MFC7125476.1"/>
    </source>
</evidence>
<feature type="region of interest" description="Disordered" evidence="1">
    <location>
        <begin position="276"/>
        <end position="299"/>
    </location>
</feature>
<comment type="caution">
    <text evidence="2">The sequence shown here is derived from an EMBL/GenBank/DDBJ whole genome shotgun (WGS) entry which is preliminary data.</text>
</comment>
<proteinExistence type="predicted"/>
<feature type="compositionally biased region" description="Polar residues" evidence="1">
    <location>
        <begin position="288"/>
        <end position="299"/>
    </location>
</feature>
<dbReference type="EMBL" id="JBHSZQ010000004">
    <property type="protein sequence ID" value="MFC7125476.1"/>
    <property type="molecule type" value="Genomic_DNA"/>
</dbReference>
<evidence type="ECO:0000256" key="1">
    <source>
        <dbReference type="SAM" id="MobiDB-lite"/>
    </source>
</evidence>
<evidence type="ECO:0000313" key="3">
    <source>
        <dbReference type="Proteomes" id="UP001596414"/>
    </source>
</evidence>
<reference evidence="2 3" key="1">
    <citation type="journal article" date="2014" name="Int. J. Syst. Evol. Microbiol.">
        <title>Complete genome sequence of Corynebacterium casei LMG S-19264T (=DSM 44701T), isolated from a smear-ripened cheese.</title>
        <authorList>
            <consortium name="US DOE Joint Genome Institute (JGI-PGF)"/>
            <person name="Walter F."/>
            <person name="Albersmeier A."/>
            <person name="Kalinowski J."/>
            <person name="Ruckert C."/>
        </authorList>
    </citation>
    <scope>NUCLEOTIDE SEQUENCE [LARGE SCALE GENOMIC DNA]</scope>
    <source>
        <strain evidence="2 3">CGMCC 4.7215</strain>
    </source>
</reference>
<name>A0ABD5X2X5_9EURY</name>
<organism evidence="2 3">
    <name type="scientific">Halovenus rubra</name>
    <dbReference type="NCBI Taxonomy" id="869890"/>
    <lineage>
        <taxon>Archaea</taxon>
        <taxon>Methanobacteriati</taxon>
        <taxon>Methanobacteriota</taxon>
        <taxon>Stenosarchaea group</taxon>
        <taxon>Halobacteria</taxon>
        <taxon>Halobacteriales</taxon>
        <taxon>Haloarculaceae</taxon>
        <taxon>Halovenus</taxon>
    </lineage>
</organism>
<gene>
    <name evidence="2" type="ORF">ACFQJ7_05400</name>
</gene>